<comment type="caution">
    <text evidence="3">The sequence shown here is derived from an EMBL/GenBank/DDBJ whole genome shotgun (WGS) entry which is preliminary data.</text>
</comment>
<protein>
    <submittedName>
        <fullName evidence="3">Glutathione S-transferase family protein</fullName>
    </submittedName>
</protein>
<gene>
    <name evidence="3" type="ORF">ACFPIE_03020</name>
</gene>
<feature type="domain" description="GST N-terminal" evidence="1">
    <location>
        <begin position="1"/>
        <end position="83"/>
    </location>
</feature>
<dbReference type="Pfam" id="PF13410">
    <property type="entry name" value="GST_C_2"/>
    <property type="match status" value="1"/>
</dbReference>
<dbReference type="InterPro" id="IPR036249">
    <property type="entry name" value="Thioredoxin-like_sf"/>
</dbReference>
<dbReference type="SFLD" id="SFLDS00019">
    <property type="entry name" value="Glutathione_Transferase_(cytos"/>
    <property type="match status" value="1"/>
</dbReference>
<dbReference type="InterPro" id="IPR036282">
    <property type="entry name" value="Glutathione-S-Trfase_C_sf"/>
</dbReference>
<proteinExistence type="predicted"/>
<dbReference type="PROSITE" id="PS50404">
    <property type="entry name" value="GST_NTER"/>
    <property type="match status" value="1"/>
</dbReference>
<keyword evidence="4" id="KW-1185">Reference proteome</keyword>
<sequence length="212" mass="23219">MKLYIADKTSSEAVQVVINELGLPVELVHYDVKDRSTSTGENFAAVNPLFYVPVLALENATLDQLTEATVITAYLADQHPEAGLAPAPGTLERVKFDQLQTFIVTEIAQRHVPLMRKLMNEEGVAWMKAKIVAGYAILDERLASQPFIAGDGFSIADAFTWATMWSERSGVDISHLKNLLAWKARMDERPSVRKALADEAAVAAAHKAQLAA</sequence>
<dbReference type="Pfam" id="PF13417">
    <property type="entry name" value="GST_N_3"/>
    <property type="match status" value="1"/>
</dbReference>
<dbReference type="InterPro" id="IPR040079">
    <property type="entry name" value="Glutathione_S-Trfase"/>
</dbReference>
<dbReference type="InterPro" id="IPR004045">
    <property type="entry name" value="Glutathione_S-Trfase_N"/>
</dbReference>
<reference evidence="4" key="1">
    <citation type="journal article" date="2019" name="Int. J. Syst. Evol. Microbiol.">
        <title>The Global Catalogue of Microorganisms (GCM) 10K type strain sequencing project: providing services to taxonomists for standard genome sequencing and annotation.</title>
        <authorList>
            <consortium name="The Broad Institute Genomics Platform"/>
            <consortium name="The Broad Institute Genome Sequencing Center for Infectious Disease"/>
            <person name="Wu L."/>
            <person name="Ma J."/>
        </authorList>
    </citation>
    <scope>NUCLEOTIDE SEQUENCE [LARGE SCALE GENOMIC DNA]</scope>
    <source>
        <strain evidence="4">JCM 12125</strain>
    </source>
</reference>
<dbReference type="Proteomes" id="UP001596152">
    <property type="component" value="Unassembled WGS sequence"/>
</dbReference>
<feature type="domain" description="GST C-terminal" evidence="2">
    <location>
        <begin position="89"/>
        <end position="212"/>
    </location>
</feature>
<name>A0ABW0FN22_9CAUL</name>
<dbReference type="CDD" id="cd03057">
    <property type="entry name" value="GST_N_Beta"/>
    <property type="match status" value="1"/>
</dbReference>
<dbReference type="PANTHER" id="PTHR44051:SF8">
    <property type="entry name" value="GLUTATHIONE S-TRANSFERASE GSTA"/>
    <property type="match status" value="1"/>
</dbReference>
<dbReference type="PROSITE" id="PS50405">
    <property type="entry name" value="GST_CTER"/>
    <property type="match status" value="1"/>
</dbReference>
<dbReference type="EMBL" id="JBHSLF010000006">
    <property type="protein sequence ID" value="MFC5342869.1"/>
    <property type="molecule type" value="Genomic_DNA"/>
</dbReference>
<evidence type="ECO:0000259" key="2">
    <source>
        <dbReference type="PROSITE" id="PS50405"/>
    </source>
</evidence>
<organism evidence="3 4">
    <name type="scientific">Brevundimonas staleyi</name>
    <dbReference type="NCBI Taxonomy" id="74326"/>
    <lineage>
        <taxon>Bacteria</taxon>
        <taxon>Pseudomonadati</taxon>
        <taxon>Pseudomonadota</taxon>
        <taxon>Alphaproteobacteria</taxon>
        <taxon>Caulobacterales</taxon>
        <taxon>Caulobacteraceae</taxon>
        <taxon>Brevundimonas</taxon>
    </lineage>
</organism>
<dbReference type="InterPro" id="IPR010987">
    <property type="entry name" value="Glutathione-S-Trfase_C-like"/>
</dbReference>
<evidence type="ECO:0000313" key="3">
    <source>
        <dbReference type="EMBL" id="MFC5342869.1"/>
    </source>
</evidence>
<dbReference type="SFLD" id="SFLDG01150">
    <property type="entry name" value="Main.1:_Beta-like"/>
    <property type="match status" value="1"/>
</dbReference>
<evidence type="ECO:0000313" key="4">
    <source>
        <dbReference type="Proteomes" id="UP001596152"/>
    </source>
</evidence>
<dbReference type="SUPFAM" id="SSF52833">
    <property type="entry name" value="Thioredoxin-like"/>
    <property type="match status" value="1"/>
</dbReference>
<dbReference type="Gene3D" id="3.40.30.10">
    <property type="entry name" value="Glutaredoxin"/>
    <property type="match status" value="1"/>
</dbReference>
<dbReference type="SFLD" id="SFLDG00358">
    <property type="entry name" value="Main_(cytGST)"/>
    <property type="match status" value="1"/>
</dbReference>
<accession>A0ABW0FN22</accession>
<dbReference type="Gene3D" id="1.20.1050.10">
    <property type="match status" value="1"/>
</dbReference>
<dbReference type="SUPFAM" id="SSF47616">
    <property type="entry name" value="GST C-terminal domain-like"/>
    <property type="match status" value="1"/>
</dbReference>
<dbReference type="PANTHER" id="PTHR44051">
    <property type="entry name" value="GLUTATHIONE S-TRANSFERASE-RELATED"/>
    <property type="match status" value="1"/>
</dbReference>
<evidence type="ECO:0000259" key="1">
    <source>
        <dbReference type="PROSITE" id="PS50404"/>
    </source>
</evidence>
<dbReference type="RefSeq" id="WP_374039603.1">
    <property type="nucleotide sequence ID" value="NZ_CP169083.1"/>
</dbReference>